<accession>A0AA36GCB4</accession>
<dbReference type="InterPro" id="IPR018108">
    <property type="entry name" value="MCP_transmembrane"/>
</dbReference>
<dbReference type="Proteomes" id="UP001177023">
    <property type="component" value="Unassembled WGS sequence"/>
</dbReference>
<evidence type="ECO:0000256" key="6">
    <source>
        <dbReference type="ARBA" id="ARBA00022792"/>
    </source>
</evidence>
<keyword evidence="6" id="KW-0999">Mitochondrion inner membrane</keyword>
<comment type="similarity">
    <text evidence="2 11">Belongs to the mitochondrial carrier (TC 2.A.29) family.</text>
</comment>
<dbReference type="InterPro" id="IPR023395">
    <property type="entry name" value="MCP_dom_sf"/>
</dbReference>
<comment type="caution">
    <text evidence="12">The sequence shown here is derived from an EMBL/GenBank/DDBJ whole genome shotgun (WGS) entry which is preliminary data.</text>
</comment>
<dbReference type="GO" id="GO:0051724">
    <property type="term" value="F:NAD transmembrane transporter activity"/>
    <property type="evidence" value="ECO:0007669"/>
    <property type="project" value="TreeGrafter"/>
</dbReference>
<feature type="non-terminal residue" evidence="12">
    <location>
        <position position="1"/>
    </location>
</feature>
<comment type="subcellular location">
    <subcellularLocation>
        <location evidence="1">Mitochondrion inner membrane</location>
        <topology evidence="1">Multi-pass membrane protein</topology>
    </subcellularLocation>
</comment>
<feature type="repeat" description="Solcar" evidence="10">
    <location>
        <begin position="108"/>
        <end position="189"/>
    </location>
</feature>
<dbReference type="PROSITE" id="PS50920">
    <property type="entry name" value="SOLCAR"/>
    <property type="match status" value="3"/>
</dbReference>
<reference evidence="12" key="1">
    <citation type="submission" date="2023-06" db="EMBL/GenBank/DDBJ databases">
        <authorList>
            <person name="Delattre M."/>
        </authorList>
    </citation>
    <scope>NUCLEOTIDE SEQUENCE</scope>
    <source>
        <strain evidence="12">AF72</strain>
    </source>
</reference>
<dbReference type="Gene3D" id="1.50.40.10">
    <property type="entry name" value="Mitochondrial carrier domain"/>
    <property type="match status" value="1"/>
</dbReference>
<evidence type="ECO:0000256" key="2">
    <source>
        <dbReference type="ARBA" id="ARBA00006375"/>
    </source>
</evidence>
<keyword evidence="9 10" id="KW-0472">Membrane</keyword>
<evidence type="ECO:0000256" key="1">
    <source>
        <dbReference type="ARBA" id="ARBA00004448"/>
    </source>
</evidence>
<keyword evidence="13" id="KW-1185">Reference proteome</keyword>
<name>A0AA36GCB4_9BILA</name>
<evidence type="ECO:0000313" key="12">
    <source>
        <dbReference type="EMBL" id="CAJ0583337.1"/>
    </source>
</evidence>
<gene>
    <name evidence="12" type="ORF">MSPICULIGERA_LOCUS21424</name>
</gene>
<evidence type="ECO:0000256" key="7">
    <source>
        <dbReference type="ARBA" id="ARBA00022989"/>
    </source>
</evidence>
<organism evidence="12 13">
    <name type="scientific">Mesorhabditis spiculigera</name>
    <dbReference type="NCBI Taxonomy" id="96644"/>
    <lineage>
        <taxon>Eukaryota</taxon>
        <taxon>Metazoa</taxon>
        <taxon>Ecdysozoa</taxon>
        <taxon>Nematoda</taxon>
        <taxon>Chromadorea</taxon>
        <taxon>Rhabditida</taxon>
        <taxon>Rhabditina</taxon>
        <taxon>Rhabditomorpha</taxon>
        <taxon>Rhabditoidea</taxon>
        <taxon>Rhabditidae</taxon>
        <taxon>Mesorhabditinae</taxon>
        <taxon>Mesorhabditis</taxon>
    </lineage>
</organism>
<keyword evidence="8" id="KW-0496">Mitochondrion</keyword>
<evidence type="ECO:0000256" key="3">
    <source>
        <dbReference type="ARBA" id="ARBA00022448"/>
    </source>
</evidence>
<proteinExistence type="inferred from homology"/>
<evidence type="ECO:0000256" key="5">
    <source>
        <dbReference type="ARBA" id="ARBA00022737"/>
    </source>
</evidence>
<protein>
    <recommendedName>
        <fullName evidence="14">Solute carrier family 25 member 51</fullName>
    </recommendedName>
</protein>
<keyword evidence="3 11" id="KW-0813">Transport</keyword>
<evidence type="ECO:0008006" key="14">
    <source>
        <dbReference type="Google" id="ProtNLM"/>
    </source>
</evidence>
<evidence type="ECO:0000256" key="4">
    <source>
        <dbReference type="ARBA" id="ARBA00022692"/>
    </source>
</evidence>
<dbReference type="SUPFAM" id="SSF103506">
    <property type="entry name" value="Mitochondrial carrier"/>
    <property type="match status" value="1"/>
</dbReference>
<dbReference type="InterPro" id="IPR052465">
    <property type="entry name" value="Mito_NAD+_Carrier"/>
</dbReference>
<evidence type="ECO:0000256" key="11">
    <source>
        <dbReference type="RuleBase" id="RU000488"/>
    </source>
</evidence>
<dbReference type="PANTHER" id="PTHR46131">
    <property type="entry name" value="SD08549P"/>
    <property type="match status" value="1"/>
</dbReference>
<keyword evidence="7" id="KW-1133">Transmembrane helix</keyword>
<feature type="repeat" description="Solcar" evidence="10">
    <location>
        <begin position="12"/>
        <end position="92"/>
    </location>
</feature>
<dbReference type="PANTHER" id="PTHR46131:SF1">
    <property type="entry name" value="SD08549P"/>
    <property type="match status" value="1"/>
</dbReference>
<keyword evidence="4 10" id="KW-0812">Transmembrane</keyword>
<keyword evidence="5" id="KW-0677">Repeat</keyword>
<evidence type="ECO:0000313" key="13">
    <source>
        <dbReference type="Proteomes" id="UP001177023"/>
    </source>
</evidence>
<evidence type="ECO:0000256" key="9">
    <source>
        <dbReference type="ARBA" id="ARBA00023136"/>
    </source>
</evidence>
<feature type="repeat" description="Solcar" evidence="10">
    <location>
        <begin position="202"/>
        <end position="288"/>
    </location>
</feature>
<dbReference type="AlphaFoldDB" id="A0AA36GCB4"/>
<dbReference type="GO" id="GO:0005743">
    <property type="term" value="C:mitochondrial inner membrane"/>
    <property type="evidence" value="ECO:0007669"/>
    <property type="project" value="UniProtKB-SubCell"/>
</dbReference>
<evidence type="ECO:0000256" key="10">
    <source>
        <dbReference type="PROSITE-ProRule" id="PRU00282"/>
    </source>
</evidence>
<dbReference type="Pfam" id="PF00153">
    <property type="entry name" value="Mito_carr"/>
    <property type="match status" value="3"/>
</dbReference>
<sequence length="292" mass="32513">MSPTLARDDPKRFHALEFGCGWGAGCIETCLMYPVSKISFRQQVLGYNIMGALKDIKNEGFPLLYRGLMPPLIMRTTSRAVMFGLYDKFLTSFGGTKYIRGSPIITKERAQAAFMAGTCEATMAPLERIQVLLQAKKYNSVFKNTGDAFINILKEHGIRECYRGISLVVARNGLSNIMYFNLRGPCKLYIMDKAESENSHFLHIIGDFISGALLGATISTVFFPLNVVKNNVQSGLGKEAESPRQALRRILKERGGIRQLYRGVHVNAFRSLCGWGITTAAYEGLLRFGTNI</sequence>
<dbReference type="EMBL" id="CATQJA010002665">
    <property type="protein sequence ID" value="CAJ0583337.1"/>
    <property type="molecule type" value="Genomic_DNA"/>
</dbReference>
<evidence type="ECO:0000256" key="8">
    <source>
        <dbReference type="ARBA" id="ARBA00023128"/>
    </source>
</evidence>